<name>A0A7J6KPB8_PERCH</name>
<organism evidence="2 3">
    <name type="scientific">Perkinsus chesapeaki</name>
    <name type="common">Clam parasite</name>
    <name type="synonym">Perkinsus andrewsi</name>
    <dbReference type="NCBI Taxonomy" id="330153"/>
    <lineage>
        <taxon>Eukaryota</taxon>
        <taxon>Sar</taxon>
        <taxon>Alveolata</taxon>
        <taxon>Perkinsozoa</taxon>
        <taxon>Perkinsea</taxon>
        <taxon>Perkinsida</taxon>
        <taxon>Perkinsidae</taxon>
        <taxon>Perkinsus</taxon>
    </lineage>
</organism>
<keyword evidence="3" id="KW-1185">Reference proteome</keyword>
<protein>
    <submittedName>
        <fullName evidence="2">Uncharacterized protein</fullName>
    </submittedName>
</protein>
<evidence type="ECO:0000313" key="2">
    <source>
        <dbReference type="EMBL" id="KAF4648890.1"/>
    </source>
</evidence>
<keyword evidence="1" id="KW-0732">Signal</keyword>
<reference evidence="2 3" key="1">
    <citation type="submission" date="2020-04" db="EMBL/GenBank/DDBJ databases">
        <title>Perkinsus chesapeaki whole genome sequence.</title>
        <authorList>
            <person name="Bogema D.R."/>
        </authorList>
    </citation>
    <scope>NUCLEOTIDE SEQUENCE [LARGE SCALE GENOMIC DNA]</scope>
    <source>
        <strain evidence="2">ATCC PRA-425</strain>
    </source>
</reference>
<proteinExistence type="predicted"/>
<sequence>MRFLSLLSVVAANMSTAVPLVPGRYLFVKKAGKFRLVFDVYEDEKVVMIFDTPTAHFMGKQRTLTHQSEDTYTVTPEVAESWRKGIESIYSGVALQDGDLTTLTFASNSILYVTFEGRRLRLLGELFPLEEGTFVHRNGSQPLPSLEMSFTVQADDRLNVQFRCSNKEPSSMSLTLTKSDFRAYRLGPQRDLKELQTAIKSDCPSFSVYSFDLQMLGFTTPSTIMTVLNGGVFLLRKV</sequence>
<evidence type="ECO:0000256" key="1">
    <source>
        <dbReference type="SAM" id="SignalP"/>
    </source>
</evidence>
<dbReference type="AlphaFoldDB" id="A0A7J6KPB8"/>
<gene>
    <name evidence="2" type="ORF">FOL47_002678</name>
</gene>
<dbReference type="EMBL" id="JAAPAO010001759">
    <property type="protein sequence ID" value="KAF4648890.1"/>
    <property type="molecule type" value="Genomic_DNA"/>
</dbReference>
<feature type="signal peptide" evidence="1">
    <location>
        <begin position="1"/>
        <end position="17"/>
    </location>
</feature>
<comment type="caution">
    <text evidence="2">The sequence shown here is derived from an EMBL/GenBank/DDBJ whole genome shotgun (WGS) entry which is preliminary data.</text>
</comment>
<evidence type="ECO:0000313" key="3">
    <source>
        <dbReference type="Proteomes" id="UP000591131"/>
    </source>
</evidence>
<accession>A0A7J6KPB8</accession>
<feature type="chain" id="PRO_5029772200" evidence="1">
    <location>
        <begin position="18"/>
        <end position="238"/>
    </location>
</feature>
<dbReference type="Proteomes" id="UP000591131">
    <property type="component" value="Unassembled WGS sequence"/>
</dbReference>